<keyword evidence="2" id="KW-1185">Reference proteome</keyword>
<sequence length="177" mass="19128">MHYIPSQITAGVTLDHTVAPAAYPASAGWTLTLYLRGPQSIDIAATADGDDHVLGATATQTGAWLAGQYWATLRASDGETVAEIEAGQVTIATDLAQVDGLYDGRGHAERVLTAIEAVIEGRATKDQERYRINNRELQRTPLADLMGLRDKYRAEVRAQKAARRGQSLLGRTVSVRL</sequence>
<gene>
    <name evidence="1" type="ORF">ACFFU4_07200</name>
</gene>
<evidence type="ECO:0000313" key="1">
    <source>
        <dbReference type="EMBL" id="MFB9149536.1"/>
    </source>
</evidence>
<reference evidence="1 2" key="1">
    <citation type="submission" date="2024-09" db="EMBL/GenBank/DDBJ databases">
        <authorList>
            <person name="Sun Q."/>
            <person name="Mori K."/>
        </authorList>
    </citation>
    <scope>NUCLEOTIDE SEQUENCE [LARGE SCALE GENOMIC DNA]</scope>
    <source>
        <strain evidence="1 2">CECT 9424</strain>
    </source>
</reference>
<name>A0ABV5HZX1_9RHOB</name>
<accession>A0ABV5HZX1</accession>
<comment type="caution">
    <text evidence="1">The sequence shown here is derived from an EMBL/GenBank/DDBJ whole genome shotgun (WGS) entry which is preliminary data.</text>
</comment>
<evidence type="ECO:0000313" key="2">
    <source>
        <dbReference type="Proteomes" id="UP001589670"/>
    </source>
</evidence>
<dbReference type="RefSeq" id="WP_377068550.1">
    <property type="nucleotide sequence ID" value="NZ_JBHMEC010000011.1"/>
</dbReference>
<proteinExistence type="predicted"/>
<protein>
    <submittedName>
        <fullName evidence="1">Uncharacterized protein</fullName>
    </submittedName>
</protein>
<dbReference type="Proteomes" id="UP001589670">
    <property type="component" value="Unassembled WGS sequence"/>
</dbReference>
<dbReference type="EMBL" id="JBHMEC010000011">
    <property type="protein sequence ID" value="MFB9149536.1"/>
    <property type="molecule type" value="Genomic_DNA"/>
</dbReference>
<organism evidence="1 2">
    <name type="scientific">Roseovarius ramblicola</name>
    <dbReference type="NCBI Taxonomy" id="2022336"/>
    <lineage>
        <taxon>Bacteria</taxon>
        <taxon>Pseudomonadati</taxon>
        <taxon>Pseudomonadota</taxon>
        <taxon>Alphaproteobacteria</taxon>
        <taxon>Rhodobacterales</taxon>
        <taxon>Roseobacteraceae</taxon>
        <taxon>Roseovarius</taxon>
    </lineage>
</organism>